<name>A0A2V2LJM9_9RHOB</name>
<evidence type="ECO:0000259" key="10">
    <source>
        <dbReference type="Pfam" id="PF23914"/>
    </source>
</evidence>
<sequence>MPATALLRTARIARAALLAAGCVALSAVAATAQGLLRDAGIEHGLDRLARPILTAAGLPANRTRVLVVNDTQMNAFVVDSRTIFVTAGLIMRLENAAELQAVIAHEAAHIANGHFARRGLNAQYARNAALVGLAAGVAAGAASGNPGAGVGIALGTQSSAMRNFLSHTREEEAAADKSGMRYLAIAGVDPFALRGVLQNFAGQETLTPGRRDPYAQSHPLSRERLRSVDLTAAQLTPPDRDRADEIYWFDRLKAKLSSYLRTPAYTMQRYGRTDTSDAAVVARAMAHHKSSDLPAARAELATLLERHPEDAYLHELLGWMELEWGNVDRAIDAYARAAELDPREALIQAGYGRALLARGTAQDDARALDVLSAARARDPYDGNMLRDLSIAHAKAGENGLASLATAERYALQGKLEDAGVLAARAAGTLPVGSPAWSRAQDLIRAADMTKRR</sequence>
<evidence type="ECO:0000256" key="2">
    <source>
        <dbReference type="ARBA" id="ARBA00022670"/>
    </source>
</evidence>
<evidence type="ECO:0000256" key="7">
    <source>
        <dbReference type="PROSITE-ProRule" id="PRU00339"/>
    </source>
</evidence>
<dbReference type="Pfam" id="PF23914">
    <property type="entry name" value="TPR_CcmH_CycH"/>
    <property type="match status" value="1"/>
</dbReference>
<feature type="signal peptide" evidence="8">
    <location>
        <begin position="1"/>
        <end position="29"/>
    </location>
</feature>
<proteinExistence type="predicted"/>
<evidence type="ECO:0000313" key="12">
    <source>
        <dbReference type="Proteomes" id="UP000245680"/>
    </source>
</evidence>
<dbReference type="RefSeq" id="WP_109810625.1">
    <property type="nucleotide sequence ID" value="NZ_QGKU01000021.1"/>
</dbReference>
<keyword evidence="6" id="KW-0482">Metalloprotease</keyword>
<keyword evidence="5" id="KW-0862">Zinc</keyword>
<evidence type="ECO:0000256" key="4">
    <source>
        <dbReference type="ARBA" id="ARBA00022801"/>
    </source>
</evidence>
<feature type="domain" description="Cytochrome c-type biogenesis protein H TPR" evidence="10">
    <location>
        <begin position="299"/>
        <end position="398"/>
    </location>
</feature>
<organism evidence="11 12">
    <name type="scientific">Meridianimarinicoccus roseus</name>
    <dbReference type="NCBI Taxonomy" id="2072018"/>
    <lineage>
        <taxon>Bacteria</taxon>
        <taxon>Pseudomonadati</taxon>
        <taxon>Pseudomonadota</taxon>
        <taxon>Alphaproteobacteria</taxon>
        <taxon>Rhodobacterales</taxon>
        <taxon>Paracoccaceae</taxon>
        <taxon>Meridianimarinicoccus</taxon>
    </lineage>
</organism>
<dbReference type="EMBL" id="QGKU01000021">
    <property type="protein sequence ID" value="PWR03694.1"/>
    <property type="molecule type" value="Genomic_DNA"/>
</dbReference>
<dbReference type="PANTHER" id="PTHR22726:SF1">
    <property type="entry name" value="METALLOENDOPEPTIDASE OMA1, MITOCHONDRIAL"/>
    <property type="match status" value="1"/>
</dbReference>
<dbReference type="Gene3D" id="3.30.2010.10">
    <property type="entry name" value="Metalloproteases ('zincins'), catalytic domain"/>
    <property type="match status" value="1"/>
</dbReference>
<keyword evidence="8" id="KW-0732">Signal</keyword>
<evidence type="ECO:0000256" key="1">
    <source>
        <dbReference type="ARBA" id="ARBA00001947"/>
    </source>
</evidence>
<dbReference type="Proteomes" id="UP000245680">
    <property type="component" value="Unassembled WGS sequence"/>
</dbReference>
<gene>
    <name evidence="11" type="ORF">DKT77_04965</name>
</gene>
<evidence type="ECO:0000256" key="5">
    <source>
        <dbReference type="ARBA" id="ARBA00022833"/>
    </source>
</evidence>
<keyword evidence="3" id="KW-0479">Metal-binding</keyword>
<keyword evidence="12" id="KW-1185">Reference proteome</keyword>
<dbReference type="InterPro" id="IPR019734">
    <property type="entry name" value="TPR_rpt"/>
</dbReference>
<dbReference type="PROSITE" id="PS50005">
    <property type="entry name" value="TPR"/>
    <property type="match status" value="1"/>
</dbReference>
<evidence type="ECO:0000313" key="11">
    <source>
        <dbReference type="EMBL" id="PWR03694.1"/>
    </source>
</evidence>
<protein>
    <submittedName>
        <fullName evidence="11">Peptidase M48</fullName>
    </submittedName>
</protein>
<dbReference type="Pfam" id="PF01435">
    <property type="entry name" value="Peptidase_M48"/>
    <property type="match status" value="1"/>
</dbReference>
<evidence type="ECO:0000256" key="6">
    <source>
        <dbReference type="ARBA" id="ARBA00023049"/>
    </source>
</evidence>
<keyword evidence="7" id="KW-0802">TPR repeat</keyword>
<keyword evidence="4" id="KW-0378">Hydrolase</keyword>
<keyword evidence="2" id="KW-0645">Protease</keyword>
<dbReference type="GO" id="GO:0004222">
    <property type="term" value="F:metalloendopeptidase activity"/>
    <property type="evidence" value="ECO:0007669"/>
    <property type="project" value="InterPro"/>
</dbReference>
<dbReference type="CDD" id="cd07324">
    <property type="entry name" value="M48C_Oma1-like"/>
    <property type="match status" value="1"/>
</dbReference>
<dbReference type="PANTHER" id="PTHR22726">
    <property type="entry name" value="METALLOENDOPEPTIDASE OMA1"/>
    <property type="match status" value="1"/>
</dbReference>
<dbReference type="InterPro" id="IPR001915">
    <property type="entry name" value="Peptidase_M48"/>
</dbReference>
<feature type="repeat" description="TPR" evidence="7">
    <location>
        <begin position="311"/>
        <end position="344"/>
    </location>
</feature>
<dbReference type="InterPro" id="IPR011990">
    <property type="entry name" value="TPR-like_helical_dom_sf"/>
</dbReference>
<comment type="caution">
    <text evidence="11">The sequence shown here is derived from an EMBL/GenBank/DDBJ whole genome shotgun (WGS) entry which is preliminary data.</text>
</comment>
<comment type="cofactor">
    <cofactor evidence="1">
        <name>Zn(2+)</name>
        <dbReference type="ChEBI" id="CHEBI:29105"/>
    </cofactor>
</comment>
<dbReference type="InterPro" id="IPR051156">
    <property type="entry name" value="Mito/Outer_Membr_Metalloprot"/>
</dbReference>
<accession>A0A2V2LJM9</accession>
<dbReference type="GO" id="GO:0016020">
    <property type="term" value="C:membrane"/>
    <property type="evidence" value="ECO:0007669"/>
    <property type="project" value="TreeGrafter"/>
</dbReference>
<evidence type="ECO:0000259" key="9">
    <source>
        <dbReference type="Pfam" id="PF01435"/>
    </source>
</evidence>
<reference evidence="11 12" key="1">
    <citation type="submission" date="2018-05" db="EMBL/GenBank/DDBJ databases">
        <title>Rhodobacteraceae gen. nov., sp. nov. isolated from sea water.</title>
        <authorList>
            <person name="Ren Y."/>
        </authorList>
    </citation>
    <scope>NUCLEOTIDE SEQUENCE [LARGE SCALE GENOMIC DNA]</scope>
    <source>
        <strain evidence="11 12">TG-679</strain>
    </source>
</reference>
<evidence type="ECO:0000256" key="8">
    <source>
        <dbReference type="SAM" id="SignalP"/>
    </source>
</evidence>
<evidence type="ECO:0000256" key="3">
    <source>
        <dbReference type="ARBA" id="ARBA00022723"/>
    </source>
</evidence>
<dbReference type="Gene3D" id="1.25.40.10">
    <property type="entry name" value="Tetratricopeptide repeat domain"/>
    <property type="match status" value="1"/>
</dbReference>
<dbReference type="OrthoDB" id="9814887at2"/>
<dbReference type="GO" id="GO:0051603">
    <property type="term" value="P:proteolysis involved in protein catabolic process"/>
    <property type="evidence" value="ECO:0007669"/>
    <property type="project" value="TreeGrafter"/>
</dbReference>
<dbReference type="GO" id="GO:0046872">
    <property type="term" value="F:metal ion binding"/>
    <property type="evidence" value="ECO:0007669"/>
    <property type="project" value="UniProtKB-KW"/>
</dbReference>
<feature type="domain" description="Peptidase M48" evidence="9">
    <location>
        <begin position="45"/>
        <end position="229"/>
    </location>
</feature>
<dbReference type="InterPro" id="IPR056413">
    <property type="entry name" value="TPR_CcmH_CycH"/>
</dbReference>
<dbReference type="AlphaFoldDB" id="A0A2V2LJM9"/>
<feature type="chain" id="PRO_5016161851" evidence="8">
    <location>
        <begin position="30"/>
        <end position="452"/>
    </location>
</feature>
<dbReference type="SUPFAM" id="SSF48452">
    <property type="entry name" value="TPR-like"/>
    <property type="match status" value="1"/>
</dbReference>